<evidence type="ECO:0000313" key="12">
    <source>
        <dbReference type="EMBL" id="KAL1537612.1"/>
    </source>
</evidence>
<evidence type="ECO:0000256" key="3">
    <source>
        <dbReference type="ARBA" id="ARBA00022692"/>
    </source>
</evidence>
<keyword evidence="7 10" id="KW-1133">Transmembrane helix</keyword>
<dbReference type="InterPro" id="IPR001611">
    <property type="entry name" value="Leu-rich_rpt"/>
</dbReference>
<evidence type="ECO:0000256" key="1">
    <source>
        <dbReference type="ARBA" id="ARBA00004370"/>
    </source>
</evidence>
<comment type="caution">
    <text evidence="12">The sequence shown here is derived from an EMBL/GenBank/DDBJ whole genome shotgun (WGS) entry which is preliminary data.</text>
</comment>
<dbReference type="EC" id="2.7.11.1" evidence="12"/>
<dbReference type="AlphaFoldDB" id="A0ABD1G0N0"/>
<dbReference type="Pfam" id="PF00560">
    <property type="entry name" value="LRR_1"/>
    <property type="match status" value="1"/>
</dbReference>
<keyword evidence="8 10" id="KW-0472">Membrane</keyword>
<name>A0ABD1G0N0_SALDI</name>
<dbReference type="GO" id="GO:0005524">
    <property type="term" value="F:ATP binding"/>
    <property type="evidence" value="ECO:0007669"/>
    <property type="project" value="UniProtKB-KW"/>
</dbReference>
<keyword evidence="6" id="KW-0067">ATP-binding</keyword>
<reference evidence="12 13" key="1">
    <citation type="submission" date="2024-06" db="EMBL/GenBank/DDBJ databases">
        <title>A chromosome level genome sequence of Diviner's sage (Salvia divinorum).</title>
        <authorList>
            <person name="Ford S.A."/>
            <person name="Ro D.-K."/>
            <person name="Ness R.W."/>
            <person name="Phillips M.A."/>
        </authorList>
    </citation>
    <scope>NUCLEOTIDE SEQUENCE [LARGE SCALE GENOMIC DNA]</scope>
    <source>
        <strain evidence="12">SAF-2024a</strain>
        <tissue evidence="12">Leaf</tissue>
    </source>
</reference>
<keyword evidence="3 10" id="KW-0812">Transmembrane</keyword>
<comment type="subcellular location">
    <subcellularLocation>
        <location evidence="1">Membrane</location>
    </subcellularLocation>
</comment>
<keyword evidence="5" id="KW-0547">Nucleotide-binding</keyword>
<evidence type="ECO:0000256" key="6">
    <source>
        <dbReference type="ARBA" id="ARBA00022840"/>
    </source>
</evidence>
<accession>A0ABD1G0N0</accession>
<evidence type="ECO:0000256" key="2">
    <source>
        <dbReference type="ARBA" id="ARBA00022614"/>
    </source>
</evidence>
<dbReference type="InterPro" id="IPR000719">
    <property type="entry name" value="Prot_kinase_dom"/>
</dbReference>
<dbReference type="PROSITE" id="PS50011">
    <property type="entry name" value="PROTEIN_KINASE_DOM"/>
    <property type="match status" value="1"/>
</dbReference>
<sequence>MAKNLVIFPILITISITISVVFTATVVEDLNNLQPPPDFNTTITNNCRRNPSLRYCNSSAPLSLIFKFTIVAAHLCNLSNNPNCVESFPKIDLRGRPRLAPLYLSFDFFWRFCPLTILSVDLSNNSLSGSFPEDVLGCAQIRSLDLSLNRLSGDFPVEKVSSSLPNLTSLNLSYNGFSECRVSEARFFGRFNSSGFIHSGVIPDHRELRNRTVAFLVGFPAAVFAAVVFFMWCCFWRENCGRGEFEFEARAVEEAMIRGGGGLLRRNLEGKLDSDSGRVCRGVLRGGRVVWIGVAYSGEKAAAREVRRRFVERCEVIVRLRHRNVVRVLGWCDSRRLIVVVMEWIDGGGGRKRNLETWIRACVPPWKQRVQAIAGIAAAVRYLSGECPQIGYSLRAGDVVVSKNGDPVITRFEFDDDYDDDDSDGDRSCAKRMCEFGVLVFEILMNRWDLGRIERESGVVEWVKVNCAGNVEDMIDGRMERTAEMVAEAAEVVELGLICLDLSRRRRPSWEKFRQVLLKISRHAHTGGGHGHVHHRQH</sequence>
<dbReference type="EMBL" id="JBEAFC010000011">
    <property type="protein sequence ID" value="KAL1537612.1"/>
    <property type="molecule type" value="Genomic_DNA"/>
</dbReference>
<evidence type="ECO:0000256" key="5">
    <source>
        <dbReference type="ARBA" id="ARBA00022741"/>
    </source>
</evidence>
<feature type="transmembrane region" description="Helical" evidence="10">
    <location>
        <begin position="213"/>
        <end position="232"/>
    </location>
</feature>
<dbReference type="Pfam" id="PF07714">
    <property type="entry name" value="PK_Tyr_Ser-Thr"/>
    <property type="match status" value="1"/>
</dbReference>
<feature type="domain" description="Protein kinase" evidence="11">
    <location>
        <begin position="250"/>
        <end position="538"/>
    </location>
</feature>
<evidence type="ECO:0000256" key="8">
    <source>
        <dbReference type="ARBA" id="ARBA00023136"/>
    </source>
</evidence>
<dbReference type="PANTHER" id="PTHR48056">
    <property type="entry name" value="LRR RECEPTOR-LIKE SERINE/THREONINE-PROTEIN KINASE-RELATED"/>
    <property type="match status" value="1"/>
</dbReference>
<dbReference type="Gene3D" id="1.10.510.10">
    <property type="entry name" value="Transferase(Phosphotransferase) domain 1"/>
    <property type="match status" value="2"/>
</dbReference>
<dbReference type="SUPFAM" id="SSF56112">
    <property type="entry name" value="Protein kinase-like (PK-like)"/>
    <property type="match status" value="1"/>
</dbReference>
<evidence type="ECO:0000313" key="13">
    <source>
        <dbReference type="Proteomes" id="UP001567538"/>
    </source>
</evidence>
<dbReference type="GO" id="GO:0016020">
    <property type="term" value="C:membrane"/>
    <property type="evidence" value="ECO:0007669"/>
    <property type="project" value="UniProtKB-SubCell"/>
</dbReference>
<dbReference type="InterPro" id="IPR001245">
    <property type="entry name" value="Ser-Thr/Tyr_kinase_cat_dom"/>
</dbReference>
<dbReference type="InterPro" id="IPR011009">
    <property type="entry name" value="Kinase-like_dom_sf"/>
</dbReference>
<dbReference type="SMART" id="SM00219">
    <property type="entry name" value="TyrKc"/>
    <property type="match status" value="1"/>
</dbReference>
<evidence type="ECO:0000256" key="9">
    <source>
        <dbReference type="ARBA" id="ARBA00023180"/>
    </source>
</evidence>
<proteinExistence type="predicted"/>
<keyword evidence="9" id="KW-0325">Glycoprotein</keyword>
<evidence type="ECO:0000259" key="11">
    <source>
        <dbReference type="PROSITE" id="PS50011"/>
    </source>
</evidence>
<keyword evidence="2" id="KW-0433">Leucine-rich repeat</keyword>
<feature type="transmembrane region" description="Helical" evidence="10">
    <location>
        <begin position="6"/>
        <end position="27"/>
    </location>
</feature>
<dbReference type="SUPFAM" id="SSF52058">
    <property type="entry name" value="L domain-like"/>
    <property type="match status" value="1"/>
</dbReference>
<evidence type="ECO:0000256" key="7">
    <source>
        <dbReference type="ARBA" id="ARBA00022989"/>
    </source>
</evidence>
<keyword evidence="12" id="KW-0723">Serine/threonine-protein kinase</keyword>
<dbReference type="InterPro" id="IPR032675">
    <property type="entry name" value="LRR_dom_sf"/>
</dbReference>
<keyword evidence="12" id="KW-0808">Transferase</keyword>
<keyword evidence="13" id="KW-1185">Reference proteome</keyword>
<evidence type="ECO:0000256" key="10">
    <source>
        <dbReference type="SAM" id="Phobius"/>
    </source>
</evidence>
<keyword evidence="4" id="KW-0677">Repeat</keyword>
<dbReference type="Proteomes" id="UP001567538">
    <property type="component" value="Unassembled WGS sequence"/>
</dbReference>
<evidence type="ECO:0000256" key="4">
    <source>
        <dbReference type="ARBA" id="ARBA00022737"/>
    </source>
</evidence>
<dbReference type="Gene3D" id="3.80.10.10">
    <property type="entry name" value="Ribonuclease Inhibitor"/>
    <property type="match status" value="1"/>
</dbReference>
<gene>
    <name evidence="12" type="ORF">AAHA92_30106</name>
</gene>
<dbReference type="InterPro" id="IPR020635">
    <property type="entry name" value="Tyr_kinase_cat_dom"/>
</dbReference>
<dbReference type="InterPro" id="IPR050647">
    <property type="entry name" value="Plant_LRR-RLKs"/>
</dbReference>
<organism evidence="12 13">
    <name type="scientific">Salvia divinorum</name>
    <name type="common">Maria pastora</name>
    <name type="synonym">Diviner's sage</name>
    <dbReference type="NCBI Taxonomy" id="28513"/>
    <lineage>
        <taxon>Eukaryota</taxon>
        <taxon>Viridiplantae</taxon>
        <taxon>Streptophyta</taxon>
        <taxon>Embryophyta</taxon>
        <taxon>Tracheophyta</taxon>
        <taxon>Spermatophyta</taxon>
        <taxon>Magnoliopsida</taxon>
        <taxon>eudicotyledons</taxon>
        <taxon>Gunneridae</taxon>
        <taxon>Pentapetalae</taxon>
        <taxon>asterids</taxon>
        <taxon>lamiids</taxon>
        <taxon>Lamiales</taxon>
        <taxon>Lamiaceae</taxon>
        <taxon>Nepetoideae</taxon>
        <taxon>Mentheae</taxon>
        <taxon>Salviinae</taxon>
        <taxon>Salvia</taxon>
        <taxon>Salvia subgen. Calosphace</taxon>
    </lineage>
</organism>
<protein>
    <submittedName>
        <fullName evidence="12">Non-specific serine/threonine protein kinase</fullName>
        <ecNumber evidence="12">2.7.11.1</ecNumber>
    </submittedName>
</protein>
<dbReference type="PANTHER" id="PTHR48056:SF81">
    <property type="entry name" value="RECEPTOR PROTEIN-TYROSINE KINASE CEPR1"/>
    <property type="match status" value="1"/>
</dbReference>
<keyword evidence="12" id="KW-0418">Kinase</keyword>
<dbReference type="GO" id="GO:0004674">
    <property type="term" value="F:protein serine/threonine kinase activity"/>
    <property type="evidence" value="ECO:0007669"/>
    <property type="project" value="UniProtKB-KW"/>
</dbReference>